<proteinExistence type="predicted"/>
<protein>
    <submittedName>
        <fullName evidence="1">Uncharacterized protein</fullName>
    </submittedName>
</protein>
<reference evidence="1" key="2">
    <citation type="submission" date="2020-09" db="EMBL/GenBank/DDBJ databases">
        <authorList>
            <person name="Sun Q."/>
            <person name="Ohkuma M."/>
        </authorList>
    </citation>
    <scope>NUCLEOTIDE SEQUENCE</scope>
    <source>
        <strain evidence="1">JCM 4059</strain>
    </source>
</reference>
<name>A0A919B576_9ACTN</name>
<evidence type="ECO:0000313" key="2">
    <source>
        <dbReference type="Proteomes" id="UP000638313"/>
    </source>
</evidence>
<organism evidence="1 2">
    <name type="scientific">Streptomyces mashuensis</name>
    <dbReference type="NCBI Taxonomy" id="33904"/>
    <lineage>
        <taxon>Bacteria</taxon>
        <taxon>Bacillati</taxon>
        <taxon>Actinomycetota</taxon>
        <taxon>Actinomycetes</taxon>
        <taxon>Kitasatosporales</taxon>
        <taxon>Streptomycetaceae</taxon>
        <taxon>Streptomyces</taxon>
    </lineage>
</organism>
<dbReference type="AlphaFoldDB" id="A0A919B576"/>
<dbReference type="EMBL" id="BNBD01000009">
    <property type="protein sequence ID" value="GHF56624.1"/>
    <property type="molecule type" value="Genomic_DNA"/>
</dbReference>
<sequence length="366" mass="39033">MADVFECVRCGGALTVPLSQVVLPLYARHSYGNGPALPVLMEPGTYAVDPEPFGPPWRPWSEVGPEEAEARGVYAPVSRLSYGPAGAVVIAPGDARGTVLIPGRNGGFCCGLTGMDGPNMACEQCDQEVATRVDDCALWQAVWFEQHAVRRRPAGGAASPVADWETLAEERRSLPPVEPGKWGDSWGDSWDIRWECAAGAALAHLLVASGGGPVSLPGGLLTTMFGRALDMLLPPSPRDAPVKEAALAGPGLPAPGPAVGIAVVPRHPQTGAAWQPPGRALPLVPLPAEVWMHLAFRNERRLVPATGRLPEGVLRDEQPLPPQPTGLFCPDGNVFRHTLARLPAVREPWLRAIHDRVQERPYGPPF</sequence>
<gene>
    <name evidence="1" type="ORF">GCM10010218_42450</name>
</gene>
<reference evidence="1" key="1">
    <citation type="journal article" date="2014" name="Int. J. Syst. Evol. Microbiol.">
        <title>Complete genome sequence of Corynebacterium casei LMG S-19264T (=DSM 44701T), isolated from a smear-ripened cheese.</title>
        <authorList>
            <consortium name="US DOE Joint Genome Institute (JGI-PGF)"/>
            <person name="Walter F."/>
            <person name="Albersmeier A."/>
            <person name="Kalinowski J."/>
            <person name="Ruckert C."/>
        </authorList>
    </citation>
    <scope>NUCLEOTIDE SEQUENCE</scope>
    <source>
        <strain evidence="1">JCM 4059</strain>
    </source>
</reference>
<comment type="caution">
    <text evidence="1">The sequence shown here is derived from an EMBL/GenBank/DDBJ whole genome shotgun (WGS) entry which is preliminary data.</text>
</comment>
<dbReference type="Proteomes" id="UP000638313">
    <property type="component" value="Unassembled WGS sequence"/>
</dbReference>
<evidence type="ECO:0000313" key="1">
    <source>
        <dbReference type="EMBL" id="GHF56624.1"/>
    </source>
</evidence>
<keyword evidence="2" id="KW-1185">Reference proteome</keyword>
<accession>A0A919B576</accession>